<protein>
    <recommendedName>
        <fullName evidence="3">PDZ domain-containing protein</fullName>
    </recommendedName>
</protein>
<accession>A0A0B2VR59</accession>
<evidence type="ECO:0000313" key="1">
    <source>
        <dbReference type="EMBL" id="KHN86046.1"/>
    </source>
</evidence>
<name>A0A0B2VR59_TOXCA</name>
<keyword evidence="2" id="KW-1185">Reference proteome</keyword>
<organism evidence="1 2">
    <name type="scientific">Toxocara canis</name>
    <name type="common">Canine roundworm</name>
    <dbReference type="NCBI Taxonomy" id="6265"/>
    <lineage>
        <taxon>Eukaryota</taxon>
        <taxon>Metazoa</taxon>
        <taxon>Ecdysozoa</taxon>
        <taxon>Nematoda</taxon>
        <taxon>Chromadorea</taxon>
        <taxon>Rhabditida</taxon>
        <taxon>Spirurina</taxon>
        <taxon>Ascaridomorpha</taxon>
        <taxon>Ascaridoidea</taxon>
        <taxon>Toxocaridae</taxon>
        <taxon>Toxocara</taxon>
    </lineage>
</organism>
<dbReference type="STRING" id="6265.A0A0B2VR59"/>
<dbReference type="AlphaFoldDB" id="A0A0B2VR59"/>
<proteinExistence type="predicted"/>
<dbReference type="InterPro" id="IPR040264">
    <property type="entry name" value="T15H9.4-like"/>
</dbReference>
<reference evidence="1 2" key="1">
    <citation type="submission" date="2014-11" db="EMBL/GenBank/DDBJ databases">
        <title>Genetic blueprint of the zoonotic pathogen Toxocara canis.</title>
        <authorList>
            <person name="Zhu X.-Q."/>
            <person name="Korhonen P.K."/>
            <person name="Cai H."/>
            <person name="Young N.D."/>
            <person name="Nejsum P."/>
            <person name="von Samson-Himmelstjerna G."/>
            <person name="Boag P.R."/>
            <person name="Tan P."/>
            <person name="Li Q."/>
            <person name="Min J."/>
            <person name="Yang Y."/>
            <person name="Wang X."/>
            <person name="Fang X."/>
            <person name="Hall R.S."/>
            <person name="Hofmann A."/>
            <person name="Sternberg P.W."/>
            <person name="Jex A.R."/>
            <person name="Gasser R.B."/>
        </authorList>
    </citation>
    <scope>NUCLEOTIDE SEQUENCE [LARGE SCALE GENOMIC DNA]</scope>
    <source>
        <strain evidence="1">PN_DK_2014</strain>
    </source>
</reference>
<comment type="caution">
    <text evidence="1">The sequence shown here is derived from an EMBL/GenBank/DDBJ whole genome shotgun (WGS) entry which is preliminary data.</text>
</comment>
<dbReference type="Proteomes" id="UP000031036">
    <property type="component" value="Unassembled WGS sequence"/>
</dbReference>
<sequence>TLRSQNRPIKLGFAGNLPPNLTRDVPIAAAFKRQSKFILTVQRPRWNEPADYLPEGYDRAPGYSYITALLVQYPGAALGMNIKSYNSKVYITHTDQLSISMQSCLLGDCIVDVQGTPVTTVASCNALIISYLSAKKYVSYLFQLISLNIFLFFRSEICVFAERV</sequence>
<dbReference type="PANTHER" id="PTHR31327:SF7">
    <property type="entry name" value="PDZ DOMAIN-CONTAINING PROTEIN"/>
    <property type="match status" value="1"/>
</dbReference>
<feature type="non-terminal residue" evidence="1">
    <location>
        <position position="1"/>
    </location>
</feature>
<dbReference type="PANTHER" id="PTHR31327">
    <property type="entry name" value="SPERM MEIOSIS PDZ DOMAIN CONTAINING PROTEINS-RELATED"/>
    <property type="match status" value="1"/>
</dbReference>
<dbReference type="OrthoDB" id="5875756at2759"/>
<dbReference type="EMBL" id="JPKZ01000654">
    <property type="protein sequence ID" value="KHN86046.1"/>
    <property type="molecule type" value="Genomic_DNA"/>
</dbReference>
<gene>
    <name evidence="1" type="ORF">Tcan_08119</name>
</gene>
<evidence type="ECO:0008006" key="3">
    <source>
        <dbReference type="Google" id="ProtNLM"/>
    </source>
</evidence>
<evidence type="ECO:0000313" key="2">
    <source>
        <dbReference type="Proteomes" id="UP000031036"/>
    </source>
</evidence>